<dbReference type="InterPro" id="IPR026992">
    <property type="entry name" value="DIOX_N"/>
</dbReference>
<keyword evidence="5 6" id="KW-0408">Iron</keyword>
<dbReference type="InterPro" id="IPR005123">
    <property type="entry name" value="Oxoglu/Fe-dep_dioxygenase_dom"/>
</dbReference>
<reference evidence="8 9" key="1">
    <citation type="submission" date="2024-01" db="EMBL/GenBank/DDBJ databases">
        <title>The genomes of 5 underutilized Papilionoideae crops provide insights into root nodulation and disease resistanc.</title>
        <authorList>
            <person name="Jiang F."/>
        </authorList>
    </citation>
    <scope>NUCLEOTIDE SEQUENCE [LARGE SCALE GENOMIC DNA]</scope>
    <source>
        <strain evidence="8">LVBAO_FW01</strain>
        <tissue evidence="8">Leaves</tissue>
    </source>
</reference>
<comment type="caution">
    <text evidence="8">The sequence shown here is derived from an EMBL/GenBank/DDBJ whole genome shotgun (WGS) entry which is preliminary data.</text>
</comment>
<accession>A0AAN9LB03</accession>
<dbReference type="GO" id="GO:0046872">
    <property type="term" value="F:metal ion binding"/>
    <property type="evidence" value="ECO:0007669"/>
    <property type="project" value="UniProtKB-KW"/>
</dbReference>
<dbReference type="AlphaFoldDB" id="A0AAN9LB03"/>
<dbReference type="Pfam" id="PF03171">
    <property type="entry name" value="2OG-FeII_Oxy"/>
    <property type="match status" value="1"/>
</dbReference>
<dbReference type="FunFam" id="2.60.120.330:FF:000001">
    <property type="entry name" value="Protein SRG1"/>
    <property type="match status" value="1"/>
</dbReference>
<dbReference type="EMBL" id="JAYMYQ010000005">
    <property type="protein sequence ID" value="KAK7331432.1"/>
    <property type="molecule type" value="Genomic_DNA"/>
</dbReference>
<keyword evidence="2 6" id="KW-0479">Metal-binding</keyword>
<evidence type="ECO:0000313" key="9">
    <source>
        <dbReference type="Proteomes" id="UP001367508"/>
    </source>
</evidence>
<keyword evidence="9" id="KW-1185">Reference proteome</keyword>
<dbReference type="Proteomes" id="UP001367508">
    <property type="component" value="Unassembled WGS sequence"/>
</dbReference>
<evidence type="ECO:0000259" key="7">
    <source>
        <dbReference type="PROSITE" id="PS51471"/>
    </source>
</evidence>
<evidence type="ECO:0000313" key="8">
    <source>
        <dbReference type="EMBL" id="KAK7331432.1"/>
    </source>
</evidence>
<dbReference type="InterPro" id="IPR027443">
    <property type="entry name" value="IPNS-like_sf"/>
</dbReference>
<dbReference type="PROSITE" id="PS51471">
    <property type="entry name" value="FE2OG_OXY"/>
    <property type="match status" value="1"/>
</dbReference>
<evidence type="ECO:0000256" key="2">
    <source>
        <dbReference type="ARBA" id="ARBA00022723"/>
    </source>
</evidence>
<dbReference type="SUPFAM" id="SSF51197">
    <property type="entry name" value="Clavaminate synthase-like"/>
    <property type="match status" value="1"/>
</dbReference>
<dbReference type="InterPro" id="IPR050295">
    <property type="entry name" value="Plant_2OG-oxidoreductases"/>
</dbReference>
<proteinExistence type="inferred from homology"/>
<keyword evidence="3" id="KW-0847">Vitamin C</keyword>
<dbReference type="GO" id="GO:0031418">
    <property type="term" value="F:L-ascorbic acid binding"/>
    <property type="evidence" value="ECO:0007669"/>
    <property type="project" value="UniProtKB-KW"/>
</dbReference>
<feature type="domain" description="Fe2OG dioxygenase" evidence="7">
    <location>
        <begin position="206"/>
        <end position="306"/>
    </location>
</feature>
<evidence type="ECO:0000256" key="3">
    <source>
        <dbReference type="ARBA" id="ARBA00022896"/>
    </source>
</evidence>
<evidence type="ECO:0000256" key="4">
    <source>
        <dbReference type="ARBA" id="ARBA00023002"/>
    </source>
</evidence>
<comment type="similarity">
    <text evidence="1 6">Belongs to the iron/ascorbate-dependent oxidoreductase family.</text>
</comment>
<keyword evidence="4 6" id="KW-0560">Oxidoreductase</keyword>
<evidence type="ECO:0000256" key="6">
    <source>
        <dbReference type="RuleBase" id="RU003682"/>
    </source>
</evidence>
<name>A0AAN9LB03_CANGL</name>
<dbReference type="GO" id="GO:0016491">
    <property type="term" value="F:oxidoreductase activity"/>
    <property type="evidence" value="ECO:0007669"/>
    <property type="project" value="UniProtKB-KW"/>
</dbReference>
<evidence type="ECO:0000256" key="1">
    <source>
        <dbReference type="ARBA" id="ARBA00008056"/>
    </source>
</evidence>
<protein>
    <recommendedName>
        <fullName evidence="7">Fe2OG dioxygenase domain-containing protein</fullName>
    </recommendedName>
</protein>
<dbReference type="Gene3D" id="2.60.120.330">
    <property type="entry name" value="B-lactam Antibiotic, Isopenicillin N Synthase, Chain"/>
    <property type="match status" value="1"/>
</dbReference>
<dbReference type="Pfam" id="PF14226">
    <property type="entry name" value="DIOX_N"/>
    <property type="match status" value="1"/>
</dbReference>
<sequence length="359" mass="41250">MESFQVPRCESSEVMGLSVQELIKKPLTSIPQSYIQLHNHEPSSLKNETFRHTIPTINFKKLIHGETKELELEKLNLACRDWGFFQLVDHGIRPLVLETLKAEIEGFFMLSLEEKMKYKIRPGDVEGYGNVIRSKDQKLDWGDRMFIQINPRSMRKPHLFPMLPSSLRSILELYMVEMENVGMSVVGWLGEALKIEKREWKVFEDGIQNIRMTYYPPCPRPELVMGLTAHSDAAGITILNQTNGVNGLQIKKDGIWIPLNVNSDALLINIGDILEIMSNGAYKSVEHRAMVNSEKERISIAMFFLPKFESEIGPAISLINSENPPLFKTIGMEKYVKNYFTRNMDGKSYLEHMRITNQN</sequence>
<organism evidence="8 9">
    <name type="scientific">Canavalia gladiata</name>
    <name type="common">Sword bean</name>
    <name type="synonym">Dolichos gladiatus</name>
    <dbReference type="NCBI Taxonomy" id="3824"/>
    <lineage>
        <taxon>Eukaryota</taxon>
        <taxon>Viridiplantae</taxon>
        <taxon>Streptophyta</taxon>
        <taxon>Embryophyta</taxon>
        <taxon>Tracheophyta</taxon>
        <taxon>Spermatophyta</taxon>
        <taxon>Magnoliopsida</taxon>
        <taxon>eudicotyledons</taxon>
        <taxon>Gunneridae</taxon>
        <taxon>Pentapetalae</taxon>
        <taxon>rosids</taxon>
        <taxon>fabids</taxon>
        <taxon>Fabales</taxon>
        <taxon>Fabaceae</taxon>
        <taxon>Papilionoideae</taxon>
        <taxon>50 kb inversion clade</taxon>
        <taxon>NPAAA clade</taxon>
        <taxon>indigoferoid/millettioid clade</taxon>
        <taxon>Phaseoleae</taxon>
        <taxon>Canavalia</taxon>
    </lineage>
</organism>
<dbReference type="InterPro" id="IPR044861">
    <property type="entry name" value="IPNS-like_FE2OG_OXY"/>
</dbReference>
<gene>
    <name evidence="8" type="ORF">VNO77_25657</name>
</gene>
<dbReference type="PANTHER" id="PTHR47991">
    <property type="entry name" value="OXOGLUTARATE/IRON-DEPENDENT DIOXYGENASE"/>
    <property type="match status" value="1"/>
</dbReference>
<evidence type="ECO:0000256" key="5">
    <source>
        <dbReference type="ARBA" id="ARBA00023004"/>
    </source>
</evidence>